<reference evidence="4" key="2">
    <citation type="submission" date="2021-02" db="EMBL/GenBank/DDBJ databases">
        <title>Aspergillus puulaauensis MK2 genome sequence.</title>
        <authorList>
            <person name="Futagami T."/>
            <person name="Mori K."/>
            <person name="Kadooka C."/>
            <person name="Tanaka T."/>
        </authorList>
    </citation>
    <scope>NUCLEOTIDE SEQUENCE</scope>
    <source>
        <strain evidence="4">MK2</strain>
    </source>
</reference>
<evidence type="ECO:0000313" key="4">
    <source>
        <dbReference type="EMBL" id="BCS23001.1"/>
    </source>
</evidence>
<dbReference type="InterPro" id="IPR017439">
    <property type="entry name" value="Amidohydrolase"/>
</dbReference>
<dbReference type="InterPro" id="IPR052030">
    <property type="entry name" value="Peptidase_M20/M20A_hydrolases"/>
</dbReference>
<dbReference type="InterPro" id="IPR017144">
    <property type="entry name" value="Xaa-Arg_dipeptidase"/>
</dbReference>
<dbReference type="AlphaFoldDB" id="A0A7R7XKA1"/>
<dbReference type="EMBL" id="AP024445">
    <property type="protein sequence ID" value="BCS23001.1"/>
    <property type="molecule type" value="Genomic_DNA"/>
</dbReference>
<dbReference type="Pfam" id="PF01546">
    <property type="entry name" value="Peptidase_M20"/>
    <property type="match status" value="1"/>
</dbReference>
<dbReference type="Gene3D" id="3.30.70.360">
    <property type="match status" value="1"/>
</dbReference>
<dbReference type="Gene3D" id="3.40.630.10">
    <property type="entry name" value="Zn peptidases"/>
    <property type="match status" value="1"/>
</dbReference>
<dbReference type="PIRSF" id="PIRSF037226">
    <property type="entry name" value="Amidohydrolase_ACY1L2_prd"/>
    <property type="match status" value="1"/>
</dbReference>
<dbReference type="OrthoDB" id="6119954at2759"/>
<dbReference type="GO" id="GO:0016805">
    <property type="term" value="F:dipeptidase activity"/>
    <property type="evidence" value="ECO:0007669"/>
    <property type="project" value="InterPro"/>
</dbReference>
<dbReference type="Proteomes" id="UP000654913">
    <property type="component" value="Chromosome 3"/>
</dbReference>
<dbReference type="KEGG" id="apuu:APUU_31226A"/>
<evidence type="ECO:0000256" key="2">
    <source>
        <dbReference type="PIRNR" id="PIRNR037226"/>
    </source>
</evidence>
<sequence length="423" mass="44849">MEDTVSRSVDQASPSLRDLSIKIHENPELNYAEHRAHSEICNFLTSQGLNITITPKAYGLDTSFLAEYGQGGRVVTFCAEYDALPKIGHGCGHNLIAVTSIAAFLASVAVLKESNTPGRVRLLGCPAEEGGGGKIKLINAGAFTGTDAALMSHPLSHLPHISARSAGVAYGTCLAAVGFSARFNGKPAHAGQTPWLGLNALDAASLTYSAVGLLRQHIKPTDRIGIILPEGGAATNIIPDKGAIECTVRSATLNDMQSLRTKVENCCRGAALATGCTVDIVPGWVLFLLPIGSGSGDANIVRMDAYADIRPNDSLCSEFTRYMGTLGREYYCDLQLKDVGTFSTDMGNVSYEVPSFHGLHFIPTPGGTAMHTEGFRDAAKTQEAHDVCMGVAKGLAVAGLRVLFDDGFAAQAKADFEQDRKFR</sequence>
<evidence type="ECO:0000256" key="1">
    <source>
        <dbReference type="ARBA" id="ARBA00006247"/>
    </source>
</evidence>
<comment type="similarity">
    <text evidence="1 2">Belongs to the peptidase M20A family.</text>
</comment>
<protein>
    <recommendedName>
        <fullName evidence="2">Peptidase M20 domain-containing protein 2</fullName>
    </recommendedName>
</protein>
<dbReference type="FunFam" id="3.30.70.360:FF:000004">
    <property type="entry name" value="Peptidase M20 domain-containing protein 2"/>
    <property type="match status" value="1"/>
</dbReference>
<dbReference type="InterPro" id="IPR036264">
    <property type="entry name" value="Bact_exopeptidase_dim_dom"/>
</dbReference>
<dbReference type="PANTHER" id="PTHR30575">
    <property type="entry name" value="PEPTIDASE M20"/>
    <property type="match status" value="1"/>
</dbReference>
<evidence type="ECO:0000259" key="3">
    <source>
        <dbReference type="Pfam" id="PF07687"/>
    </source>
</evidence>
<evidence type="ECO:0000313" key="5">
    <source>
        <dbReference type="Proteomes" id="UP000654913"/>
    </source>
</evidence>
<dbReference type="NCBIfam" id="TIGR01891">
    <property type="entry name" value="amidohydrolases"/>
    <property type="match status" value="1"/>
</dbReference>
<dbReference type="CDD" id="cd05672">
    <property type="entry name" value="M20_ACY1L2-like"/>
    <property type="match status" value="1"/>
</dbReference>
<keyword evidence="5" id="KW-1185">Reference proteome</keyword>
<accession>A0A7R7XKA1</accession>
<dbReference type="Pfam" id="PF07687">
    <property type="entry name" value="M20_dimer"/>
    <property type="match status" value="1"/>
</dbReference>
<dbReference type="SUPFAM" id="SSF55031">
    <property type="entry name" value="Bacterial exopeptidase dimerisation domain"/>
    <property type="match status" value="1"/>
</dbReference>
<proteinExistence type="inferred from homology"/>
<organism evidence="4 5">
    <name type="scientific">Aspergillus puulaauensis</name>
    <dbReference type="NCBI Taxonomy" id="1220207"/>
    <lineage>
        <taxon>Eukaryota</taxon>
        <taxon>Fungi</taxon>
        <taxon>Dikarya</taxon>
        <taxon>Ascomycota</taxon>
        <taxon>Pezizomycotina</taxon>
        <taxon>Eurotiomycetes</taxon>
        <taxon>Eurotiomycetidae</taxon>
        <taxon>Eurotiales</taxon>
        <taxon>Aspergillaceae</taxon>
        <taxon>Aspergillus</taxon>
    </lineage>
</organism>
<dbReference type="InterPro" id="IPR011650">
    <property type="entry name" value="Peptidase_M20_dimer"/>
</dbReference>
<dbReference type="SUPFAM" id="SSF53187">
    <property type="entry name" value="Zn-dependent exopeptidases"/>
    <property type="match status" value="1"/>
</dbReference>
<gene>
    <name evidence="4" type="ORF">APUU_31226A</name>
</gene>
<dbReference type="GeneID" id="64973006"/>
<dbReference type="PANTHER" id="PTHR30575:SF0">
    <property type="entry name" value="XAA-ARG DIPEPTIDASE"/>
    <property type="match status" value="1"/>
</dbReference>
<dbReference type="InterPro" id="IPR002933">
    <property type="entry name" value="Peptidase_M20"/>
</dbReference>
<name>A0A7R7XKA1_9EURO</name>
<feature type="domain" description="Peptidase M20 dimerisation" evidence="3">
    <location>
        <begin position="177"/>
        <end position="269"/>
    </location>
</feature>
<dbReference type="RefSeq" id="XP_041555195.1">
    <property type="nucleotide sequence ID" value="XM_041702406.1"/>
</dbReference>
<reference evidence="4" key="1">
    <citation type="submission" date="2021-01" db="EMBL/GenBank/DDBJ databases">
        <authorList>
            <consortium name="Aspergillus puulaauensis MK2 genome sequencing consortium"/>
            <person name="Kazuki M."/>
            <person name="Futagami T."/>
        </authorList>
    </citation>
    <scope>NUCLEOTIDE SEQUENCE</scope>
    <source>
        <strain evidence="4">MK2</strain>
    </source>
</reference>